<evidence type="ECO:0000259" key="7">
    <source>
        <dbReference type="PROSITE" id="PS51900"/>
    </source>
</evidence>
<dbReference type="PROSITE" id="PS51900">
    <property type="entry name" value="CB"/>
    <property type="match status" value="1"/>
</dbReference>
<evidence type="ECO:0000256" key="1">
    <source>
        <dbReference type="ARBA" id="ARBA00008857"/>
    </source>
</evidence>
<reference evidence="9" key="1">
    <citation type="journal article" date="2019" name="Int. J. Syst. Evol. Microbiol.">
        <title>The Global Catalogue of Microorganisms (GCM) 10K type strain sequencing project: providing services to taxonomists for standard genome sequencing and annotation.</title>
        <authorList>
            <consortium name="The Broad Institute Genomics Platform"/>
            <consortium name="The Broad Institute Genome Sequencing Center for Infectious Disease"/>
            <person name="Wu L."/>
            <person name="Ma J."/>
        </authorList>
    </citation>
    <scope>NUCLEOTIDE SEQUENCE [LARGE SCALE GENOMIC DNA]</scope>
    <source>
        <strain evidence="9">CCUG 53903</strain>
    </source>
</reference>
<organism evidence="8 9">
    <name type="scientific">Nonomuraea insulae</name>
    <dbReference type="NCBI Taxonomy" id="1616787"/>
    <lineage>
        <taxon>Bacteria</taxon>
        <taxon>Bacillati</taxon>
        <taxon>Actinomycetota</taxon>
        <taxon>Actinomycetes</taxon>
        <taxon>Streptosporangiales</taxon>
        <taxon>Streptosporangiaceae</taxon>
        <taxon>Nonomuraea</taxon>
    </lineage>
</organism>
<evidence type="ECO:0000256" key="3">
    <source>
        <dbReference type="ARBA" id="ARBA00023172"/>
    </source>
</evidence>
<keyword evidence="9" id="KW-1185">Reference proteome</keyword>
<dbReference type="CDD" id="cd01189">
    <property type="entry name" value="INT_ICEBs1_C_like"/>
    <property type="match status" value="1"/>
</dbReference>
<gene>
    <name evidence="8" type="primary">xerC</name>
    <name evidence="8" type="ORF">ACFPZ3_29575</name>
</gene>
<protein>
    <submittedName>
        <fullName evidence="8">Tyrosine recombinase XerC</fullName>
    </submittedName>
</protein>
<feature type="non-terminal residue" evidence="8">
    <location>
        <position position="568"/>
    </location>
</feature>
<dbReference type="Gene3D" id="1.10.150.130">
    <property type="match status" value="1"/>
</dbReference>
<dbReference type="InterPro" id="IPR044068">
    <property type="entry name" value="CB"/>
</dbReference>
<dbReference type="PANTHER" id="PTHR30349:SF41">
    <property type="entry name" value="INTEGRASE_RECOMBINASE PROTEIN MJ0367-RELATED"/>
    <property type="match status" value="1"/>
</dbReference>
<dbReference type="Gene3D" id="1.10.443.10">
    <property type="entry name" value="Intergrase catalytic core"/>
    <property type="match status" value="1"/>
</dbReference>
<feature type="domain" description="Core-binding (CB)" evidence="7">
    <location>
        <begin position="145"/>
        <end position="249"/>
    </location>
</feature>
<dbReference type="Proteomes" id="UP001596058">
    <property type="component" value="Unassembled WGS sequence"/>
</dbReference>
<dbReference type="InterPro" id="IPR050090">
    <property type="entry name" value="Tyrosine_recombinase_XerCD"/>
</dbReference>
<sequence length="568" mass="63368">MAKDPNTTAGNELKVAKGTTFKICTCIDPETGKNISKSCPKLRRTHGSGGRWSTTHGTWGYQLELPAHTDGKRRNPLRRSGFATLEEAEAELDHARGLLALDNEPAVRRQITKLMLSVLKDTKHLPDLEEVRRKVRTRQDLNRHITVTEWLQEFLKRKRSIEATTKRSYESHVRLYLTPYLGQIRLDRLRVSDIAGMFDAIEEFNDIIATERGSGDPARVASVRYRRPVGPTTLHRIRATLRHALNVAICQDRLLDFNPAAVVELAPAVRPKPVIWTDEKVTQWRKDHAGHLDRLKRARAGKRVDPIAVYIGTVRPSPVMVWTPEQTSAFLVYARRDRLFALYRLIAVRGLRRGEGVGVRWPDVIFEKGRIGVHWQITQLGWDPIQGTPKTDASDREIAVDAETMAILKEHKKRQARERLAAGEDWVDSGFVFTDEMGRPLHPQHVTDRFYGLCHQAGLPPIRLHDLRHGAATAMLAAGVDIKIVQETLGHKTSAFTRDTYTSVYPEAAAAAAEATAALLAGPVVPAPGPVPPRRGTAQPRTSDKGEGEAGGSVIPMPTRQPSRGQAE</sequence>
<dbReference type="EMBL" id="JBHSPA010000034">
    <property type="protein sequence ID" value="MFC5828035.1"/>
    <property type="molecule type" value="Genomic_DNA"/>
</dbReference>
<evidence type="ECO:0000256" key="2">
    <source>
        <dbReference type="ARBA" id="ARBA00023125"/>
    </source>
</evidence>
<comment type="caution">
    <text evidence="8">The sequence shown here is derived from an EMBL/GenBank/DDBJ whole genome shotgun (WGS) entry which is preliminary data.</text>
</comment>
<dbReference type="Pfam" id="PF00589">
    <property type="entry name" value="Phage_integrase"/>
    <property type="match status" value="1"/>
</dbReference>
<dbReference type="InterPro" id="IPR011010">
    <property type="entry name" value="DNA_brk_join_enz"/>
</dbReference>
<dbReference type="InterPro" id="IPR010998">
    <property type="entry name" value="Integrase_recombinase_N"/>
</dbReference>
<feature type="domain" description="Tyr recombinase" evidence="6">
    <location>
        <begin position="317"/>
        <end position="514"/>
    </location>
</feature>
<dbReference type="SUPFAM" id="SSF56349">
    <property type="entry name" value="DNA breaking-rejoining enzymes"/>
    <property type="match status" value="2"/>
</dbReference>
<feature type="region of interest" description="Disordered" evidence="5">
    <location>
        <begin position="524"/>
        <end position="568"/>
    </location>
</feature>
<keyword evidence="3" id="KW-0233">DNA recombination</keyword>
<evidence type="ECO:0000313" key="8">
    <source>
        <dbReference type="EMBL" id="MFC5828035.1"/>
    </source>
</evidence>
<dbReference type="RefSeq" id="WP_379517541.1">
    <property type="nucleotide sequence ID" value="NZ_JBHSPA010000034.1"/>
</dbReference>
<dbReference type="InterPro" id="IPR002104">
    <property type="entry name" value="Integrase_catalytic"/>
</dbReference>
<keyword evidence="2 4" id="KW-0238">DNA-binding</keyword>
<dbReference type="InterPro" id="IPR013762">
    <property type="entry name" value="Integrase-like_cat_sf"/>
</dbReference>
<evidence type="ECO:0000256" key="4">
    <source>
        <dbReference type="PROSITE-ProRule" id="PRU01248"/>
    </source>
</evidence>
<accession>A0ABW1CQQ9</accession>
<evidence type="ECO:0000256" key="5">
    <source>
        <dbReference type="SAM" id="MobiDB-lite"/>
    </source>
</evidence>
<evidence type="ECO:0000313" key="9">
    <source>
        <dbReference type="Proteomes" id="UP001596058"/>
    </source>
</evidence>
<dbReference type="PROSITE" id="PS51898">
    <property type="entry name" value="TYR_RECOMBINASE"/>
    <property type="match status" value="1"/>
</dbReference>
<evidence type="ECO:0000259" key="6">
    <source>
        <dbReference type="PROSITE" id="PS51898"/>
    </source>
</evidence>
<comment type="similarity">
    <text evidence="1">Belongs to the 'phage' integrase family.</text>
</comment>
<proteinExistence type="inferred from homology"/>
<dbReference type="PANTHER" id="PTHR30349">
    <property type="entry name" value="PHAGE INTEGRASE-RELATED"/>
    <property type="match status" value="1"/>
</dbReference>
<name>A0ABW1CQQ9_9ACTN</name>